<feature type="domain" description="PhoD-like phosphatase metallophosphatase" evidence="1">
    <location>
        <begin position="175"/>
        <end position="383"/>
    </location>
</feature>
<sequence length="438" mass="49177">MGAKRNMAHNLDRRSMIAISAASLLASSAEGSDQVPAKFTGPMVGHVSHVDANIWFLPGVPGNYALHVLKDDGTEERVIHAEAKPENDHCLVWYAAGMQPGNRYQYKISGPNGQLISGEEYYFETAPEPSQDSSVCLAFGSCAPNKPLELWTQMEQRGAQGLVLLGDTPYIDSTQLRVARERHREFLQVPQLASLISHTPTWGTWDDHDFGRNDSDGRLKGKENTRRAFVEYRANQDFGHDQSGIYTKFRYGPIEVFLLDTRWFARTEKSPVDPSQPTLLGKQQWEWLKEALLASSAPFKLIACGMIWDDKENTESDDWGSYTHERDGLFEFIGDNKISGVVLIGGDIHCSRHLKYDTEKTVGYAIHQFIVSPIHDSTIPKLNVPHPNLIRGEAVPHVWLRLEADGTQSPPRLHAEWVQMKGRPMWDVSLTADELSTS</sequence>
<dbReference type="SUPFAM" id="SSF56300">
    <property type="entry name" value="Metallo-dependent phosphatases"/>
    <property type="match status" value="1"/>
</dbReference>
<dbReference type="KEGG" id="bvo:Pan97_26610"/>
<name>A0A518C8S9_9BACT</name>
<keyword evidence="2" id="KW-0378">Hydrolase</keyword>
<dbReference type="GO" id="GO:0004035">
    <property type="term" value="F:alkaline phosphatase activity"/>
    <property type="evidence" value="ECO:0007669"/>
    <property type="project" value="UniProtKB-EC"/>
</dbReference>
<dbReference type="Proteomes" id="UP000318626">
    <property type="component" value="Chromosome"/>
</dbReference>
<accession>A0A518C8S9</accession>
<dbReference type="InterPro" id="IPR029052">
    <property type="entry name" value="Metallo-depent_PP-like"/>
</dbReference>
<proteinExistence type="predicted"/>
<dbReference type="InterPro" id="IPR038607">
    <property type="entry name" value="PhoD-like_sf"/>
</dbReference>
<gene>
    <name evidence="2" type="primary">phoD_2</name>
    <name evidence="2" type="ORF">Pan97_26610</name>
</gene>
<dbReference type="PANTHER" id="PTHR33987:SF1">
    <property type="entry name" value="CALCINEURIN-LIKE METALLO-PHOSPHOESTERASE SUPERFAMILY PROTEIN"/>
    <property type="match status" value="1"/>
</dbReference>
<dbReference type="EMBL" id="CP036289">
    <property type="protein sequence ID" value="QDU75627.1"/>
    <property type="molecule type" value="Genomic_DNA"/>
</dbReference>
<dbReference type="PANTHER" id="PTHR33987">
    <property type="entry name" value="CALCINEURIN-LIKE METALLO-PHOSPHOESTERASE SUPERFAMILY PROTEIN"/>
    <property type="match status" value="1"/>
</dbReference>
<reference evidence="3" key="1">
    <citation type="submission" date="2019-02" db="EMBL/GenBank/DDBJ databases">
        <title>Deep-cultivation of Planctomycetes and their phenomic and genomic characterization uncovers novel biology.</title>
        <authorList>
            <person name="Wiegand S."/>
            <person name="Jogler M."/>
            <person name="Boedeker C."/>
            <person name="Pinto D."/>
            <person name="Vollmers J."/>
            <person name="Rivas-Marin E."/>
            <person name="Kohn T."/>
            <person name="Peeters S.H."/>
            <person name="Heuer A."/>
            <person name="Rast P."/>
            <person name="Oberbeckmann S."/>
            <person name="Bunk B."/>
            <person name="Jeske O."/>
            <person name="Meyerdierks A."/>
            <person name="Storesund J.E."/>
            <person name="Kallscheuer N."/>
            <person name="Luecker S."/>
            <person name="Lage O.M."/>
            <person name="Pohl T."/>
            <person name="Merkel B.J."/>
            <person name="Hornburger P."/>
            <person name="Mueller R.-W."/>
            <person name="Bruemmer F."/>
            <person name="Labrenz M."/>
            <person name="Spormann A.M."/>
            <person name="Op den Camp H."/>
            <person name="Overmann J."/>
            <person name="Amann R."/>
            <person name="Jetten M.S.M."/>
            <person name="Mascher T."/>
            <person name="Medema M.H."/>
            <person name="Devos D.P."/>
            <person name="Kaster A.-K."/>
            <person name="Ovreas L."/>
            <person name="Rohde M."/>
            <person name="Galperin M.Y."/>
            <person name="Jogler C."/>
        </authorList>
    </citation>
    <scope>NUCLEOTIDE SEQUENCE [LARGE SCALE GENOMIC DNA]</scope>
    <source>
        <strain evidence="3">Pan97</strain>
    </source>
</reference>
<dbReference type="OrthoDB" id="9763616at2"/>
<evidence type="ECO:0000313" key="3">
    <source>
        <dbReference type="Proteomes" id="UP000318626"/>
    </source>
</evidence>
<organism evidence="2 3">
    <name type="scientific">Bremerella volcania</name>
    <dbReference type="NCBI Taxonomy" id="2527984"/>
    <lineage>
        <taxon>Bacteria</taxon>
        <taxon>Pseudomonadati</taxon>
        <taxon>Planctomycetota</taxon>
        <taxon>Planctomycetia</taxon>
        <taxon>Pirellulales</taxon>
        <taxon>Pirellulaceae</taxon>
        <taxon>Bremerella</taxon>
    </lineage>
</organism>
<dbReference type="CDD" id="cd07389">
    <property type="entry name" value="MPP_PhoD"/>
    <property type="match status" value="1"/>
</dbReference>
<protein>
    <submittedName>
        <fullName evidence="2">Alkaline phosphatase D</fullName>
        <ecNumber evidence="2">3.1.3.1</ecNumber>
    </submittedName>
</protein>
<keyword evidence="3" id="KW-1185">Reference proteome</keyword>
<dbReference type="InterPro" id="IPR018946">
    <property type="entry name" value="PhoD-like_MPP"/>
</dbReference>
<dbReference type="Gene3D" id="3.60.21.70">
    <property type="entry name" value="PhoD-like phosphatase"/>
    <property type="match status" value="1"/>
</dbReference>
<evidence type="ECO:0000313" key="2">
    <source>
        <dbReference type="EMBL" id="QDU75627.1"/>
    </source>
</evidence>
<dbReference type="AlphaFoldDB" id="A0A518C8S9"/>
<evidence type="ECO:0000259" key="1">
    <source>
        <dbReference type="Pfam" id="PF09423"/>
    </source>
</evidence>
<dbReference type="EC" id="3.1.3.1" evidence="2"/>
<dbReference type="Pfam" id="PF09423">
    <property type="entry name" value="PhoD"/>
    <property type="match status" value="1"/>
</dbReference>